<dbReference type="Gene3D" id="3.40.50.1110">
    <property type="entry name" value="SGNH hydrolase"/>
    <property type="match status" value="1"/>
</dbReference>
<dbReference type="SUPFAM" id="SSF51120">
    <property type="entry name" value="beta-Roll"/>
    <property type="match status" value="1"/>
</dbReference>
<keyword evidence="1" id="KW-0732">Signal</keyword>
<evidence type="ECO:0000259" key="2">
    <source>
        <dbReference type="PROSITE" id="PS51175"/>
    </source>
</evidence>
<feature type="domain" description="CBM6" evidence="2">
    <location>
        <begin position="4"/>
        <end position="139"/>
    </location>
</feature>
<dbReference type="OrthoDB" id="468550at2"/>
<reference evidence="3 4" key="1">
    <citation type="submission" date="2017-06" db="EMBL/GenBank/DDBJ databases">
        <title>Genome sequencing of cyanobaciteial culture collection at National Institute for Environmental Studies (NIES).</title>
        <authorList>
            <person name="Hirose Y."/>
            <person name="Shimura Y."/>
            <person name="Fujisawa T."/>
            <person name="Nakamura Y."/>
            <person name="Kawachi M."/>
        </authorList>
    </citation>
    <scope>NUCLEOTIDE SEQUENCE [LARGE SCALE GENOMIC DNA]</scope>
    <source>
        <strain evidence="3 4">NIES-267</strain>
    </source>
</reference>
<dbReference type="Proteomes" id="UP000218418">
    <property type="component" value="Chromosome"/>
</dbReference>
<dbReference type="InterPro" id="IPR008979">
    <property type="entry name" value="Galactose-bd-like_sf"/>
</dbReference>
<dbReference type="EMBL" id="AP018227">
    <property type="protein sequence ID" value="BAY81415.1"/>
    <property type="molecule type" value="Genomic_DNA"/>
</dbReference>
<dbReference type="PROSITE" id="PS51175">
    <property type="entry name" value="CBM6"/>
    <property type="match status" value="1"/>
</dbReference>
<dbReference type="Gene3D" id="2.150.10.10">
    <property type="entry name" value="Serralysin-like metalloprotease, C-terminal"/>
    <property type="match status" value="1"/>
</dbReference>
<dbReference type="Gene3D" id="2.60.120.260">
    <property type="entry name" value="Galactose-binding domain-like"/>
    <property type="match status" value="1"/>
</dbReference>
<dbReference type="SMART" id="SM00606">
    <property type="entry name" value="CBD_IV"/>
    <property type="match status" value="1"/>
</dbReference>
<dbReference type="InterPro" id="IPR011049">
    <property type="entry name" value="Serralysin-like_metalloprot_C"/>
</dbReference>
<sequence>MSSIRIEAEDYKDGIDNTVGNSGGDYRFDNVDIEFSHDVDGGYSLGWIESGEWLNYDFTVPTSGEYRLVSRMGSAVDGNHSFKATFAGEQTYFDVGNTGGWWNWQNVESNQTFSLTAGSYEMRLDMVGSIFNINYLELVPVSSVNSNNLIYGGTGNNSFYGDSGTDTISYNAANYSIVADLNSGKVTHNSTNSSMEPFKIMPLGDSNTEGWGSWDLGAYRDDLWELFENSNSNVDFVGPHATGPQGFDRDNAGFSGWRIRDIDSAVDGWLNDAQPDMVLLEIGTNDILRDDNISQAPSRLNNLIDKITNQLPNTQLLVSSIPPISRTEEQKQEVIEFNSHIPGIVASKAEQGKNVSFVDIYSELTPDDLQDRVHPTVEGYSKIADTWYDAILDQNIPQINPQDSLSNIENIIGSNYDDVLIGNSGVNTIQGGGGDDTLTGGGSSDTFVLNSGEGIDRITDFIIGEDSLVLSTGLNIQNITAVQGSGNGYNDTIIIHHDETLAILTGIEASSLSANDFA</sequence>
<dbReference type="PANTHER" id="PTHR30383:SF5">
    <property type="entry name" value="SGNH HYDROLASE-TYPE ESTERASE DOMAIN-CONTAINING PROTEIN"/>
    <property type="match status" value="1"/>
</dbReference>
<dbReference type="InterPro" id="IPR005084">
    <property type="entry name" value="CBM6"/>
</dbReference>
<dbReference type="InterPro" id="IPR051532">
    <property type="entry name" value="Ester_Hydrolysis_Enzymes"/>
</dbReference>
<keyword evidence="4" id="KW-1185">Reference proteome</keyword>
<dbReference type="AlphaFoldDB" id="A0A1Z4LJM1"/>
<dbReference type="SUPFAM" id="SSF49785">
    <property type="entry name" value="Galactose-binding domain-like"/>
    <property type="match status" value="1"/>
</dbReference>
<dbReference type="Pfam" id="PF13472">
    <property type="entry name" value="Lipase_GDSL_2"/>
    <property type="match status" value="1"/>
</dbReference>
<dbReference type="GO" id="GO:0005509">
    <property type="term" value="F:calcium ion binding"/>
    <property type="evidence" value="ECO:0007669"/>
    <property type="project" value="InterPro"/>
</dbReference>
<gene>
    <name evidence="3" type="ORF">NIES267_08910</name>
</gene>
<dbReference type="CDD" id="cd01833">
    <property type="entry name" value="XynB_like"/>
    <property type="match status" value="1"/>
</dbReference>
<name>A0A1Z4LJM1_9CYAN</name>
<dbReference type="Pfam" id="PF00353">
    <property type="entry name" value="HemolysinCabind"/>
    <property type="match status" value="2"/>
</dbReference>
<evidence type="ECO:0000313" key="3">
    <source>
        <dbReference type="EMBL" id="BAY81415.1"/>
    </source>
</evidence>
<dbReference type="InterPro" id="IPR036514">
    <property type="entry name" value="SGNH_hydro_sf"/>
</dbReference>
<dbReference type="PRINTS" id="PR00313">
    <property type="entry name" value="CABNDNGRPT"/>
</dbReference>
<proteinExistence type="predicted"/>
<protein>
    <submittedName>
        <fullName evidence="3">G-D-S-L family lipolytic protein</fullName>
    </submittedName>
</protein>
<evidence type="ECO:0000313" key="4">
    <source>
        <dbReference type="Proteomes" id="UP000218418"/>
    </source>
</evidence>
<dbReference type="GO" id="GO:0004622">
    <property type="term" value="F:phosphatidylcholine lysophospholipase activity"/>
    <property type="evidence" value="ECO:0007669"/>
    <property type="project" value="TreeGrafter"/>
</dbReference>
<dbReference type="InterPro" id="IPR006584">
    <property type="entry name" value="Cellulose-bd_IV"/>
</dbReference>
<dbReference type="GO" id="GO:0030246">
    <property type="term" value="F:carbohydrate binding"/>
    <property type="evidence" value="ECO:0007669"/>
    <property type="project" value="InterPro"/>
</dbReference>
<dbReference type="InterPro" id="IPR001343">
    <property type="entry name" value="Hemolysn_Ca-bd"/>
</dbReference>
<dbReference type="Pfam" id="PF03422">
    <property type="entry name" value="CBM_6"/>
    <property type="match status" value="1"/>
</dbReference>
<dbReference type="SUPFAM" id="SSF52266">
    <property type="entry name" value="SGNH hydrolase"/>
    <property type="match status" value="1"/>
</dbReference>
<dbReference type="InterPro" id="IPR013830">
    <property type="entry name" value="SGNH_hydro"/>
</dbReference>
<evidence type="ECO:0000256" key="1">
    <source>
        <dbReference type="ARBA" id="ARBA00022729"/>
    </source>
</evidence>
<accession>A0A1Z4LJM1</accession>
<organism evidence="3 4">
    <name type="scientific">Calothrix parasitica NIES-267</name>
    <dbReference type="NCBI Taxonomy" id="1973488"/>
    <lineage>
        <taxon>Bacteria</taxon>
        <taxon>Bacillati</taxon>
        <taxon>Cyanobacteriota</taxon>
        <taxon>Cyanophyceae</taxon>
        <taxon>Nostocales</taxon>
        <taxon>Calotrichaceae</taxon>
        <taxon>Calothrix</taxon>
    </lineage>
</organism>
<dbReference type="CDD" id="cd04080">
    <property type="entry name" value="CBM6_cellulase-like"/>
    <property type="match status" value="1"/>
</dbReference>
<dbReference type="PANTHER" id="PTHR30383">
    <property type="entry name" value="THIOESTERASE 1/PROTEASE 1/LYSOPHOSPHOLIPASE L1"/>
    <property type="match status" value="1"/>
</dbReference>